<dbReference type="SUPFAM" id="SSF52540">
    <property type="entry name" value="P-loop containing nucleoside triphosphate hydrolases"/>
    <property type="match status" value="1"/>
</dbReference>
<feature type="compositionally biased region" description="Polar residues" evidence="10">
    <location>
        <begin position="14"/>
        <end position="30"/>
    </location>
</feature>
<protein>
    <recommendedName>
        <fullName evidence="3 9">Gluconokinase</fullName>
        <ecNumber evidence="3 9">2.7.1.12</ecNumber>
    </recommendedName>
</protein>
<evidence type="ECO:0000256" key="9">
    <source>
        <dbReference type="RuleBase" id="RU363066"/>
    </source>
</evidence>
<keyword evidence="11" id="KW-0472">Membrane</keyword>
<accession>A0A5N6JUF2</accession>
<keyword evidence="6 9" id="KW-0418">Kinase</keyword>
<keyword evidence="7 9" id="KW-0067">ATP-binding</keyword>
<feature type="region of interest" description="Disordered" evidence="10">
    <location>
        <begin position="1"/>
        <end position="31"/>
    </location>
</feature>
<dbReference type="Gene3D" id="3.40.50.300">
    <property type="entry name" value="P-loop containing nucleotide triphosphate hydrolases"/>
    <property type="match status" value="1"/>
</dbReference>
<evidence type="ECO:0000256" key="6">
    <source>
        <dbReference type="ARBA" id="ARBA00022777"/>
    </source>
</evidence>
<dbReference type="Pfam" id="PF13238">
    <property type="entry name" value="AAA_18"/>
    <property type="match status" value="1"/>
</dbReference>
<feature type="transmembrane region" description="Helical" evidence="11">
    <location>
        <begin position="245"/>
        <end position="267"/>
    </location>
</feature>
<dbReference type="InterPro" id="IPR006001">
    <property type="entry name" value="Therm_gnt_kin"/>
</dbReference>
<comment type="similarity">
    <text evidence="2 9">Belongs to the gluconokinase GntK/GntV family.</text>
</comment>
<feature type="transmembrane region" description="Helical" evidence="11">
    <location>
        <begin position="288"/>
        <end position="306"/>
    </location>
</feature>
<keyword evidence="5 9" id="KW-0547">Nucleotide-binding</keyword>
<dbReference type="PANTHER" id="PTHR43442">
    <property type="entry name" value="GLUCONOKINASE-RELATED"/>
    <property type="match status" value="1"/>
</dbReference>
<dbReference type="EC" id="2.7.1.12" evidence="3 9"/>
<organism evidence="12 13">
    <name type="scientific">Monilinia laxa</name>
    <name type="common">Brown rot fungus</name>
    <name type="synonym">Sclerotinia laxa</name>
    <dbReference type="NCBI Taxonomy" id="61186"/>
    <lineage>
        <taxon>Eukaryota</taxon>
        <taxon>Fungi</taxon>
        <taxon>Dikarya</taxon>
        <taxon>Ascomycota</taxon>
        <taxon>Pezizomycotina</taxon>
        <taxon>Leotiomycetes</taxon>
        <taxon>Helotiales</taxon>
        <taxon>Sclerotiniaceae</taxon>
        <taxon>Monilinia</taxon>
    </lineage>
</organism>
<evidence type="ECO:0000313" key="12">
    <source>
        <dbReference type="EMBL" id="KAB8291384.1"/>
    </source>
</evidence>
<dbReference type="FunFam" id="3.40.50.300:FF:001607">
    <property type="entry name" value="Gluconokinase"/>
    <property type="match status" value="1"/>
</dbReference>
<evidence type="ECO:0000256" key="2">
    <source>
        <dbReference type="ARBA" id="ARBA00008420"/>
    </source>
</evidence>
<dbReference type="GO" id="GO:0005975">
    <property type="term" value="P:carbohydrate metabolic process"/>
    <property type="evidence" value="ECO:0007669"/>
    <property type="project" value="InterPro"/>
</dbReference>
<dbReference type="GO" id="GO:0005524">
    <property type="term" value="F:ATP binding"/>
    <property type="evidence" value="ECO:0007669"/>
    <property type="project" value="UniProtKB-KW"/>
</dbReference>
<keyword evidence="11" id="KW-1133">Transmembrane helix</keyword>
<dbReference type="GO" id="GO:0005737">
    <property type="term" value="C:cytoplasm"/>
    <property type="evidence" value="ECO:0007669"/>
    <property type="project" value="TreeGrafter"/>
</dbReference>
<dbReference type="PANTHER" id="PTHR43442:SF3">
    <property type="entry name" value="GLUCONOKINASE-RELATED"/>
    <property type="match status" value="1"/>
</dbReference>
<keyword evidence="13" id="KW-1185">Reference proteome</keyword>
<evidence type="ECO:0000256" key="10">
    <source>
        <dbReference type="SAM" id="MobiDB-lite"/>
    </source>
</evidence>
<dbReference type="NCBIfam" id="TIGR01313">
    <property type="entry name" value="therm_gnt_kin"/>
    <property type="match status" value="1"/>
</dbReference>
<comment type="pathway">
    <text evidence="1 9">Carbohydrate acid metabolism; D-gluconate degradation.</text>
</comment>
<dbReference type="GO" id="GO:0046316">
    <property type="term" value="F:gluconokinase activity"/>
    <property type="evidence" value="ECO:0007669"/>
    <property type="project" value="UniProtKB-EC"/>
</dbReference>
<evidence type="ECO:0000256" key="8">
    <source>
        <dbReference type="ARBA" id="ARBA00048090"/>
    </source>
</evidence>
<evidence type="ECO:0000256" key="7">
    <source>
        <dbReference type="ARBA" id="ARBA00022840"/>
    </source>
</evidence>
<dbReference type="OrthoDB" id="275177at2759"/>
<comment type="caution">
    <text evidence="12">The sequence shown here is derived from an EMBL/GenBank/DDBJ whole genome shotgun (WGS) entry which is preliminary data.</text>
</comment>
<dbReference type="CDD" id="cd02021">
    <property type="entry name" value="GntK"/>
    <property type="match status" value="1"/>
</dbReference>
<comment type="catalytic activity">
    <reaction evidence="8 9">
        <text>D-gluconate + ATP = 6-phospho-D-gluconate + ADP + H(+)</text>
        <dbReference type="Rhea" id="RHEA:19433"/>
        <dbReference type="ChEBI" id="CHEBI:15378"/>
        <dbReference type="ChEBI" id="CHEBI:18391"/>
        <dbReference type="ChEBI" id="CHEBI:30616"/>
        <dbReference type="ChEBI" id="CHEBI:58759"/>
        <dbReference type="ChEBI" id="CHEBI:456216"/>
        <dbReference type="EC" id="2.7.1.12"/>
    </reaction>
</comment>
<proteinExistence type="inferred from homology"/>
<dbReference type="InterPro" id="IPR027417">
    <property type="entry name" value="P-loop_NTPase"/>
</dbReference>
<dbReference type="Proteomes" id="UP000326757">
    <property type="component" value="Unassembled WGS sequence"/>
</dbReference>
<dbReference type="AlphaFoldDB" id="A0A5N6JUF2"/>
<evidence type="ECO:0000256" key="3">
    <source>
        <dbReference type="ARBA" id="ARBA00012054"/>
    </source>
</evidence>
<dbReference type="UniPathway" id="UPA00792"/>
<reference evidence="12 13" key="1">
    <citation type="submission" date="2019-06" db="EMBL/GenBank/DDBJ databases">
        <title>Genome Sequence of the Brown Rot Fungal Pathogen Monilinia laxa.</title>
        <authorList>
            <person name="De Miccolis Angelini R.M."/>
            <person name="Landi L."/>
            <person name="Abate D."/>
            <person name="Pollastro S."/>
            <person name="Romanazzi G."/>
            <person name="Faretra F."/>
        </authorList>
    </citation>
    <scope>NUCLEOTIDE SEQUENCE [LARGE SCALE GENOMIC DNA]</scope>
    <source>
        <strain evidence="12 13">Mlax316</strain>
    </source>
</reference>
<evidence type="ECO:0000256" key="4">
    <source>
        <dbReference type="ARBA" id="ARBA00022679"/>
    </source>
</evidence>
<name>A0A5N6JUF2_MONLA</name>
<dbReference type="EMBL" id="VIGI01000015">
    <property type="protein sequence ID" value="KAB8291384.1"/>
    <property type="molecule type" value="Genomic_DNA"/>
</dbReference>
<keyword evidence="4 9" id="KW-0808">Transferase</keyword>
<evidence type="ECO:0000256" key="1">
    <source>
        <dbReference type="ARBA" id="ARBA00004875"/>
    </source>
</evidence>
<evidence type="ECO:0000313" key="13">
    <source>
        <dbReference type="Proteomes" id="UP000326757"/>
    </source>
</evidence>
<evidence type="ECO:0000256" key="11">
    <source>
        <dbReference type="SAM" id="Phobius"/>
    </source>
</evidence>
<sequence length="311" mass="34330">MAQPTPAMPDHLPISTSSASNSLTNGASRQPKTDHSHIWLITGPAGCGKSTVAQYVASAMNLPYIEGDEYHPKANIDKMAKGIPLNDEDRWDWLTKLRDESVSRLNSGSQGVVLTCSALKRKYRDVIRVASYYNHSVFVHFVYLHASEETLLERVGARKGHFMGANMVHSQFGILEPPTKDETDVIQVDVSGSLEEVERDALAKIHNAIAKELARDSEQAFLLFTALGINWRTRYPSLCILESTIAGVFSATGFGVARVISFFMCLFTGFAHTDLWGRVEGGASKMALALRFFLFTLAVAKYSFYLCCSHA</sequence>
<keyword evidence="11" id="KW-0812">Transmembrane</keyword>
<evidence type="ECO:0000256" key="5">
    <source>
        <dbReference type="ARBA" id="ARBA00022741"/>
    </source>
</evidence>
<gene>
    <name evidence="12" type="ORF">EYC80_010061</name>
</gene>